<dbReference type="GO" id="GO:0016746">
    <property type="term" value="F:acyltransferase activity"/>
    <property type="evidence" value="ECO:0007669"/>
    <property type="project" value="UniProtKB-KW"/>
</dbReference>
<evidence type="ECO:0000259" key="7">
    <source>
        <dbReference type="Pfam" id="PF17836"/>
    </source>
</evidence>
<dbReference type="CDD" id="cd03360">
    <property type="entry name" value="LbH_AT_putative"/>
    <property type="match status" value="1"/>
</dbReference>
<evidence type="ECO:0000256" key="1">
    <source>
        <dbReference type="ARBA" id="ARBA00007274"/>
    </source>
</evidence>
<dbReference type="Gene3D" id="3.40.50.20">
    <property type="match status" value="1"/>
</dbReference>
<keyword evidence="4 8" id="KW-0012">Acyltransferase</keyword>
<feature type="binding site" evidence="6">
    <location>
        <position position="152"/>
    </location>
    <ligand>
        <name>acetyl-CoA</name>
        <dbReference type="ChEBI" id="CHEBI:57288"/>
    </ligand>
</feature>
<organism evidence="8 9">
    <name type="scientific">Bradyrhizobium ivorense</name>
    <dbReference type="NCBI Taxonomy" id="2511166"/>
    <lineage>
        <taxon>Bacteria</taxon>
        <taxon>Pseudomonadati</taxon>
        <taxon>Pseudomonadota</taxon>
        <taxon>Alphaproteobacteria</taxon>
        <taxon>Hyphomicrobiales</taxon>
        <taxon>Nitrobacteraceae</taxon>
        <taxon>Bradyrhizobium</taxon>
    </lineage>
</organism>
<evidence type="ECO:0000256" key="6">
    <source>
        <dbReference type="PIRSR" id="PIRSR620019-2"/>
    </source>
</evidence>
<evidence type="ECO:0000313" key="9">
    <source>
        <dbReference type="Proteomes" id="UP000328092"/>
    </source>
</evidence>
<dbReference type="AlphaFoldDB" id="A0A508TQV5"/>
<comment type="similarity">
    <text evidence="1">Belongs to the transferase hexapeptide repeat family.</text>
</comment>
<evidence type="ECO:0000313" key="8">
    <source>
        <dbReference type="EMBL" id="VIO76739.1"/>
    </source>
</evidence>
<dbReference type="SUPFAM" id="SSF51161">
    <property type="entry name" value="Trimeric LpxA-like enzymes"/>
    <property type="match status" value="1"/>
</dbReference>
<name>A0A508TQV5_9BRAD</name>
<feature type="binding site" evidence="6">
    <location>
        <position position="68"/>
    </location>
    <ligand>
        <name>substrate</name>
    </ligand>
</feature>
<comment type="caution">
    <text evidence="8">The sequence shown here is derived from an EMBL/GenBank/DDBJ whole genome shotgun (WGS) entry which is preliminary data.</text>
</comment>
<feature type="active site" description="Proton acceptor" evidence="5">
    <location>
        <position position="143"/>
    </location>
</feature>
<dbReference type="InterPro" id="IPR050179">
    <property type="entry name" value="Trans_hexapeptide_repeat"/>
</dbReference>
<dbReference type="InterPro" id="IPR020019">
    <property type="entry name" value="AcTrfase_PglD-like"/>
</dbReference>
<sequence>MSLIVLCAGGHAKVVIEALLSRGTRPAAVTDRDASRIGETIGGIPITGPDDDILKMDTASVTLANGLGNRASRSDSGLAGRRALFERFTALGYTFPVIAHASAVIASDAVLGDGAQVMAGAVIQPAARIGRNVLINTRAVVEHDGVVGDHAHIAPGAVLCGGVSIGEGAHIGAGAVILVGVSVGAGAIVAAGAVVARNVEAGGFAGGGRD</sequence>
<dbReference type="NCBIfam" id="TIGR03570">
    <property type="entry name" value="NeuD_NnaD"/>
    <property type="match status" value="1"/>
</dbReference>
<dbReference type="InterPro" id="IPR011004">
    <property type="entry name" value="Trimer_LpxA-like_sf"/>
</dbReference>
<dbReference type="PROSITE" id="PS00101">
    <property type="entry name" value="HEXAPEP_TRANSFERASES"/>
    <property type="match status" value="1"/>
</dbReference>
<dbReference type="EC" id="2.3.1.-" evidence="8"/>
<evidence type="ECO:0000256" key="3">
    <source>
        <dbReference type="ARBA" id="ARBA00022737"/>
    </source>
</evidence>
<dbReference type="InterPro" id="IPR018357">
    <property type="entry name" value="Hexapep_transf_CS"/>
</dbReference>
<dbReference type="PANTHER" id="PTHR43300">
    <property type="entry name" value="ACETYLTRANSFERASE"/>
    <property type="match status" value="1"/>
</dbReference>
<accession>A0A508TQV5</accession>
<keyword evidence="3" id="KW-0677">Repeat</keyword>
<dbReference type="InterPro" id="IPR041561">
    <property type="entry name" value="PglD_N"/>
</dbReference>
<feature type="site" description="Increases basicity of active site His" evidence="5">
    <location>
        <position position="144"/>
    </location>
</feature>
<keyword evidence="9" id="KW-1185">Reference proteome</keyword>
<dbReference type="InterPro" id="IPR001451">
    <property type="entry name" value="Hexapep"/>
</dbReference>
<evidence type="ECO:0000256" key="5">
    <source>
        <dbReference type="PIRSR" id="PIRSR620019-1"/>
    </source>
</evidence>
<proteinExistence type="inferred from homology"/>
<evidence type="ECO:0000256" key="2">
    <source>
        <dbReference type="ARBA" id="ARBA00022679"/>
    </source>
</evidence>
<gene>
    <name evidence="8" type="primary">epsM_2</name>
    <name evidence="8" type="ORF">CI1B_66230</name>
</gene>
<dbReference type="Proteomes" id="UP000328092">
    <property type="component" value="Unassembled WGS sequence"/>
</dbReference>
<dbReference type="Pfam" id="PF00132">
    <property type="entry name" value="Hexapep"/>
    <property type="match status" value="2"/>
</dbReference>
<evidence type="ECO:0000256" key="4">
    <source>
        <dbReference type="ARBA" id="ARBA00023315"/>
    </source>
</evidence>
<feature type="domain" description="PglD N-terminal" evidence="7">
    <location>
        <begin position="3"/>
        <end position="73"/>
    </location>
</feature>
<dbReference type="Pfam" id="PF17836">
    <property type="entry name" value="PglD_N"/>
    <property type="match status" value="1"/>
</dbReference>
<protein>
    <submittedName>
        <fullName evidence="8">Acetyltransferase EpsM</fullName>
        <ecNumber evidence="8">2.3.1.-</ecNumber>
    </submittedName>
</protein>
<dbReference type="EMBL" id="CAADFC020000028">
    <property type="protein sequence ID" value="VIO76739.1"/>
    <property type="molecule type" value="Genomic_DNA"/>
</dbReference>
<keyword evidence="2 8" id="KW-0808">Transferase</keyword>
<dbReference type="OrthoDB" id="9815592at2"/>
<reference evidence="8" key="1">
    <citation type="submission" date="2019-02" db="EMBL/GenBank/DDBJ databases">
        <authorList>
            <person name="Pothier F.J."/>
        </authorList>
    </citation>
    <scope>NUCLEOTIDE SEQUENCE</scope>
    <source>
        <strain evidence="8">CI-1B</strain>
    </source>
</reference>
<dbReference type="RefSeq" id="WP_139863256.1">
    <property type="nucleotide sequence ID" value="NZ_CAADFC020000028.1"/>
</dbReference>
<dbReference type="PANTHER" id="PTHR43300:SF7">
    <property type="entry name" value="UDP-N-ACETYLBACILLOSAMINE N-ACETYLTRANSFERASE"/>
    <property type="match status" value="1"/>
</dbReference>
<dbReference type="Gene3D" id="2.160.10.10">
    <property type="entry name" value="Hexapeptide repeat proteins"/>
    <property type="match status" value="1"/>
</dbReference>